<gene>
    <name evidence="5" type="ORF">AB8S09_04645</name>
</gene>
<dbReference type="Gene3D" id="1.10.10.60">
    <property type="entry name" value="Homeodomain-like"/>
    <property type="match status" value="2"/>
</dbReference>
<protein>
    <submittedName>
        <fullName evidence="5">Helix-turn-helix domain-containing protein</fullName>
    </submittedName>
</protein>
<evidence type="ECO:0000256" key="1">
    <source>
        <dbReference type="ARBA" id="ARBA00023015"/>
    </source>
</evidence>
<proteinExistence type="predicted"/>
<feature type="domain" description="HTH araC/xylS-type" evidence="4">
    <location>
        <begin position="157"/>
        <end position="243"/>
    </location>
</feature>
<keyword evidence="6" id="KW-1185">Reference proteome</keyword>
<evidence type="ECO:0000313" key="5">
    <source>
        <dbReference type="EMBL" id="MEY8762938.1"/>
    </source>
</evidence>
<organism evidence="5 6">
    <name type="scientific">Clostridium lapidicellarium</name>
    <dbReference type="NCBI Taxonomy" id="3240931"/>
    <lineage>
        <taxon>Bacteria</taxon>
        <taxon>Bacillati</taxon>
        <taxon>Bacillota</taxon>
        <taxon>Clostridia</taxon>
        <taxon>Eubacteriales</taxon>
        <taxon>Clostridiaceae</taxon>
        <taxon>Clostridium</taxon>
    </lineage>
</organism>
<dbReference type="SMART" id="SM00342">
    <property type="entry name" value="HTH_ARAC"/>
    <property type="match status" value="1"/>
</dbReference>
<reference evidence="5 6" key="1">
    <citation type="submission" date="2024-08" db="EMBL/GenBank/DDBJ databases">
        <title>Clostridium lapicellarii sp. nov., and Clostridium renhuaiense sp. nov., two species isolated from the mud in a fermentation cellar used for producing sauce-flavour Chinese liquors.</title>
        <authorList>
            <person name="Yang F."/>
            <person name="Wang H."/>
            <person name="Chen L.Q."/>
            <person name="Zhou N."/>
            <person name="Lu J.J."/>
            <person name="Pu X.X."/>
            <person name="Wan B."/>
            <person name="Wang L."/>
            <person name="Liu S.J."/>
        </authorList>
    </citation>
    <scope>NUCLEOTIDE SEQUENCE [LARGE SCALE GENOMIC DNA]</scope>
    <source>
        <strain evidence="5 6">MT-113</strain>
    </source>
</reference>
<dbReference type="RefSeq" id="WP_369868562.1">
    <property type="nucleotide sequence ID" value="NZ_JBGFFE010000004.1"/>
</dbReference>
<dbReference type="PANTHER" id="PTHR43280:SF10">
    <property type="entry name" value="REGULATORY PROTEIN POCR"/>
    <property type="match status" value="1"/>
</dbReference>
<dbReference type="InterPro" id="IPR018060">
    <property type="entry name" value="HTH_AraC"/>
</dbReference>
<accession>A0ABV4DV65</accession>
<keyword evidence="2" id="KW-0238">DNA-binding</keyword>
<sequence length="243" mass="28386">MGGQILIKGNYEKNELECISEDMFAKARLFNKKKIEESYKKIKTFSLDKIKSIANMIFLISNYIVEEALLKIKLNEMNEEILRTSKNKNVEETLLKMKLNEMSEIISMTGRNKNMKDINIMREKESDRVYNLIDAHNKEIYNNTFEVKEQRNNIILKPALEYIKNNCCHSISLDEMASLCNISSSYFSKLFKKVTGENFSNYINKLRMKKAKELLESSDISIKNLSIDLGFEDCGYFVKVFKK</sequence>
<dbReference type="SUPFAM" id="SSF46689">
    <property type="entry name" value="Homeodomain-like"/>
    <property type="match status" value="2"/>
</dbReference>
<evidence type="ECO:0000313" key="6">
    <source>
        <dbReference type="Proteomes" id="UP001565220"/>
    </source>
</evidence>
<name>A0ABV4DV65_9CLOT</name>
<evidence type="ECO:0000259" key="4">
    <source>
        <dbReference type="PROSITE" id="PS01124"/>
    </source>
</evidence>
<comment type="caution">
    <text evidence="5">The sequence shown here is derived from an EMBL/GenBank/DDBJ whole genome shotgun (WGS) entry which is preliminary data.</text>
</comment>
<dbReference type="Pfam" id="PF12833">
    <property type="entry name" value="HTH_18"/>
    <property type="match status" value="1"/>
</dbReference>
<keyword evidence="3" id="KW-0804">Transcription</keyword>
<evidence type="ECO:0000256" key="3">
    <source>
        <dbReference type="ARBA" id="ARBA00023163"/>
    </source>
</evidence>
<evidence type="ECO:0000256" key="2">
    <source>
        <dbReference type="ARBA" id="ARBA00023125"/>
    </source>
</evidence>
<dbReference type="PANTHER" id="PTHR43280">
    <property type="entry name" value="ARAC-FAMILY TRANSCRIPTIONAL REGULATOR"/>
    <property type="match status" value="1"/>
</dbReference>
<dbReference type="Pfam" id="PF10114">
    <property type="entry name" value="PocR"/>
    <property type="match status" value="1"/>
</dbReference>
<dbReference type="Proteomes" id="UP001565220">
    <property type="component" value="Unassembled WGS sequence"/>
</dbReference>
<dbReference type="PROSITE" id="PS01124">
    <property type="entry name" value="HTH_ARAC_FAMILY_2"/>
    <property type="match status" value="1"/>
</dbReference>
<dbReference type="InterPro" id="IPR018771">
    <property type="entry name" value="PocR_dom"/>
</dbReference>
<dbReference type="EMBL" id="JBGFFE010000004">
    <property type="protein sequence ID" value="MEY8762938.1"/>
    <property type="molecule type" value="Genomic_DNA"/>
</dbReference>
<keyword evidence="1" id="KW-0805">Transcription regulation</keyword>
<dbReference type="InterPro" id="IPR009057">
    <property type="entry name" value="Homeodomain-like_sf"/>
</dbReference>